<gene>
    <name evidence="4" type="ORF">KIMC2_02190</name>
</gene>
<dbReference type="RefSeq" id="WP_317697156.1">
    <property type="nucleotide sequence ID" value="NZ_AP026801.1"/>
</dbReference>
<dbReference type="PROSITE" id="PS50893">
    <property type="entry name" value="ABC_TRANSPORTER_2"/>
    <property type="match status" value="1"/>
</dbReference>
<dbReference type="KEGG" id="xak:KIMC2_02190"/>
<accession>A0AAU9CNX4</accession>
<evidence type="ECO:0000313" key="4">
    <source>
        <dbReference type="EMBL" id="BDR55657.1"/>
    </source>
</evidence>
<dbReference type="GO" id="GO:0016887">
    <property type="term" value="F:ATP hydrolysis activity"/>
    <property type="evidence" value="ECO:0007669"/>
    <property type="project" value="InterPro"/>
</dbReference>
<dbReference type="Proteomes" id="UP001321804">
    <property type="component" value="Chromosome"/>
</dbReference>
<evidence type="ECO:0000256" key="2">
    <source>
        <dbReference type="ARBA" id="ARBA00022840"/>
    </source>
</evidence>
<protein>
    <recommendedName>
        <fullName evidence="3">ABC transporter domain-containing protein</fullName>
    </recommendedName>
</protein>
<reference evidence="4 5" key="1">
    <citation type="journal article" date="2023" name="Microbiol. Spectr.">
        <title>Symbiosis of Carpenter Bees with Uncharacterized Lactic Acid Bacteria Showing NAD Auxotrophy.</title>
        <authorList>
            <person name="Kawasaki S."/>
            <person name="Ozawa K."/>
            <person name="Mori T."/>
            <person name="Yamamoto A."/>
            <person name="Ito M."/>
            <person name="Ohkuma M."/>
            <person name="Sakamoto M."/>
            <person name="Matsutani M."/>
        </authorList>
    </citation>
    <scope>NUCLEOTIDE SEQUENCE [LARGE SCALE GENOMIC DNA]</scope>
    <source>
        <strain evidence="4 5">KimC2</strain>
    </source>
</reference>
<name>A0AAU9CNX4_9LACO</name>
<keyword evidence="1" id="KW-0547">Nucleotide-binding</keyword>
<proteinExistence type="predicted"/>
<dbReference type="EMBL" id="AP026801">
    <property type="protein sequence ID" value="BDR55657.1"/>
    <property type="molecule type" value="Genomic_DNA"/>
</dbReference>
<dbReference type="PANTHER" id="PTHR43158">
    <property type="entry name" value="SKFA PEPTIDE EXPORT ATP-BINDING PROTEIN SKFE"/>
    <property type="match status" value="1"/>
</dbReference>
<keyword evidence="2" id="KW-0067">ATP-binding</keyword>
<evidence type="ECO:0000259" key="3">
    <source>
        <dbReference type="PROSITE" id="PS50893"/>
    </source>
</evidence>
<sequence length="198" mass="22319">MRIILIDASFSYGQQEIISNFNLQIKENGIYTIVGSTGCGKTTLLKGLSGMIPTSSGVTLIGNFRPNWDVYQNLVSFWNSSKYFYPWMTGFEHLKLLAKSQKTSIQEVFDTSNALKMINYIDRPVKTYPKGIQTRFDLALSSVDDKPLILLDEPFSDIDEDSKIISQNFLKNLAVKKTIIITAKDKKDIMDSAKVISL</sequence>
<dbReference type="Gene3D" id="3.40.50.300">
    <property type="entry name" value="P-loop containing nucleotide triphosphate hydrolases"/>
    <property type="match status" value="1"/>
</dbReference>
<dbReference type="InterPro" id="IPR027417">
    <property type="entry name" value="P-loop_NTPase"/>
</dbReference>
<organism evidence="4 5">
    <name type="scientific">Xylocopilactobacillus apis</name>
    <dbReference type="NCBI Taxonomy" id="2932183"/>
    <lineage>
        <taxon>Bacteria</taxon>
        <taxon>Bacillati</taxon>
        <taxon>Bacillota</taxon>
        <taxon>Bacilli</taxon>
        <taxon>Lactobacillales</taxon>
        <taxon>Lactobacillaceae</taxon>
        <taxon>Xylocopilactobacillus</taxon>
    </lineage>
</organism>
<evidence type="ECO:0000313" key="5">
    <source>
        <dbReference type="Proteomes" id="UP001321804"/>
    </source>
</evidence>
<dbReference type="InterPro" id="IPR003439">
    <property type="entry name" value="ABC_transporter-like_ATP-bd"/>
</dbReference>
<keyword evidence="5" id="KW-1185">Reference proteome</keyword>
<dbReference type="AlphaFoldDB" id="A0AAU9CNX4"/>
<dbReference type="PANTHER" id="PTHR43158:SF7">
    <property type="entry name" value="ABC TRANSPORTER, ATP-BINDING PROTEIN"/>
    <property type="match status" value="1"/>
</dbReference>
<feature type="domain" description="ABC transporter" evidence="3">
    <location>
        <begin position="3"/>
        <end position="198"/>
    </location>
</feature>
<dbReference type="Pfam" id="PF00005">
    <property type="entry name" value="ABC_tran"/>
    <property type="match status" value="1"/>
</dbReference>
<dbReference type="GO" id="GO:0005524">
    <property type="term" value="F:ATP binding"/>
    <property type="evidence" value="ECO:0007669"/>
    <property type="project" value="UniProtKB-KW"/>
</dbReference>
<evidence type="ECO:0000256" key="1">
    <source>
        <dbReference type="ARBA" id="ARBA00022741"/>
    </source>
</evidence>
<dbReference type="SUPFAM" id="SSF52540">
    <property type="entry name" value="P-loop containing nucleoside triphosphate hydrolases"/>
    <property type="match status" value="1"/>
</dbReference>